<evidence type="ECO:0000256" key="4">
    <source>
        <dbReference type="ARBA" id="ARBA00022989"/>
    </source>
</evidence>
<organism evidence="9 10">
    <name type="scientific">Saccoglossus kowalevskii</name>
    <name type="common">Acorn worm</name>
    <dbReference type="NCBI Taxonomy" id="10224"/>
    <lineage>
        <taxon>Eukaryota</taxon>
        <taxon>Metazoa</taxon>
        <taxon>Hemichordata</taxon>
        <taxon>Enteropneusta</taxon>
        <taxon>Harrimaniidae</taxon>
        <taxon>Saccoglossus</taxon>
    </lineage>
</organism>
<evidence type="ECO:0000313" key="10">
    <source>
        <dbReference type="RefSeq" id="XP_006823342.1"/>
    </source>
</evidence>
<evidence type="ECO:0000256" key="5">
    <source>
        <dbReference type="ARBA" id="ARBA00023136"/>
    </source>
</evidence>
<comment type="catalytic activity">
    <reaction evidence="7">
        <text>L-cysteinyl-[protein] + hexadecanoyl-CoA = S-hexadecanoyl-L-cysteinyl-[protein] + CoA</text>
        <dbReference type="Rhea" id="RHEA:36683"/>
        <dbReference type="Rhea" id="RHEA-COMP:10131"/>
        <dbReference type="Rhea" id="RHEA-COMP:11032"/>
        <dbReference type="ChEBI" id="CHEBI:29950"/>
        <dbReference type="ChEBI" id="CHEBI:57287"/>
        <dbReference type="ChEBI" id="CHEBI:57379"/>
        <dbReference type="ChEBI" id="CHEBI:74151"/>
        <dbReference type="EC" id="2.3.1.225"/>
    </reaction>
</comment>
<evidence type="ECO:0000256" key="7">
    <source>
        <dbReference type="RuleBase" id="RU079119"/>
    </source>
</evidence>
<keyword evidence="6 7" id="KW-0012">Acyltransferase</keyword>
<dbReference type="InterPro" id="IPR039859">
    <property type="entry name" value="PFA4/ZDH16/20/ERF2-like"/>
</dbReference>
<feature type="transmembrane region" description="Helical" evidence="7">
    <location>
        <begin position="135"/>
        <end position="156"/>
    </location>
</feature>
<reference evidence="10" key="1">
    <citation type="submission" date="2025-08" db="UniProtKB">
        <authorList>
            <consortium name="RefSeq"/>
        </authorList>
    </citation>
    <scope>IDENTIFICATION</scope>
    <source>
        <tissue evidence="10">Testes</tissue>
    </source>
</reference>
<dbReference type="PANTHER" id="PTHR12246">
    <property type="entry name" value="PALMITOYLTRANSFERASE ZDHHC16"/>
    <property type="match status" value="1"/>
</dbReference>
<dbReference type="GeneID" id="102800645"/>
<feature type="domain" description="Palmitoyltransferase DHHC" evidence="8">
    <location>
        <begin position="95"/>
        <end position="230"/>
    </location>
</feature>
<feature type="transmembrane region" description="Helical" evidence="7">
    <location>
        <begin position="58"/>
        <end position="77"/>
    </location>
</feature>
<keyword evidence="2 7" id="KW-0808">Transferase</keyword>
<dbReference type="Proteomes" id="UP000694865">
    <property type="component" value="Unplaced"/>
</dbReference>
<keyword evidence="9" id="KW-1185">Reference proteome</keyword>
<dbReference type="EC" id="2.3.1.225" evidence="7"/>
<comment type="subcellular location">
    <subcellularLocation>
        <location evidence="1">Membrane</location>
        <topology evidence="1">Multi-pass membrane protein</topology>
    </subcellularLocation>
</comment>
<sequence length="307" mass="35401">MGILSVLRHPTADKRLTLLALMSIGAVIYFNFVTLFAMSLATLVTIPHLFKYTMQKHYIFAVFMFVNTYWNYLMAYFTDTTARRLPKDVWEFHQQQKTKPVRCYSCKLCGDCIVKRDHHCFFMNTCIGYYNQKYFMWYCLYMSVGTFYSLITTAMYNNAVFGTQFNGSTTFFTLGPKTVYLWLVGRAPLGEMILVTYLYVCLAGGTVCLGFFCWQLWISFMGLTTFEAMHDMPGINNGFYNNMTDVLGKFWILGAVFPICLPQHGNGIYGDKFGVMDGANEVTKKNALKVKKKVENNKRNNKTKKNN</sequence>
<dbReference type="RefSeq" id="XP_006823342.1">
    <property type="nucleotide sequence ID" value="XM_006823279.1"/>
</dbReference>
<keyword evidence="3 7" id="KW-0812">Transmembrane</keyword>
<dbReference type="Pfam" id="PF01529">
    <property type="entry name" value="DHHC"/>
    <property type="match status" value="1"/>
</dbReference>
<comment type="domain">
    <text evidence="7">The DHHC domain is required for palmitoyltransferase activity.</text>
</comment>
<evidence type="ECO:0000259" key="8">
    <source>
        <dbReference type="Pfam" id="PF01529"/>
    </source>
</evidence>
<evidence type="ECO:0000313" key="9">
    <source>
        <dbReference type="Proteomes" id="UP000694865"/>
    </source>
</evidence>
<feature type="transmembrane region" description="Helical" evidence="7">
    <location>
        <begin position="18"/>
        <end position="46"/>
    </location>
</feature>
<accession>A0ABM0MTK1</accession>
<comment type="similarity">
    <text evidence="7">Belongs to the DHHC palmitoyltransferase family.</text>
</comment>
<protein>
    <recommendedName>
        <fullName evidence="7">Palmitoyltransferase</fullName>
        <ecNumber evidence="7">2.3.1.225</ecNumber>
    </recommendedName>
</protein>
<keyword evidence="4 7" id="KW-1133">Transmembrane helix</keyword>
<dbReference type="InterPro" id="IPR001594">
    <property type="entry name" value="Palmitoyltrfase_DHHC"/>
</dbReference>
<proteinExistence type="inferred from homology"/>
<gene>
    <name evidence="10" type="primary">LOC102800645</name>
</gene>
<dbReference type="PROSITE" id="PS50216">
    <property type="entry name" value="DHHC"/>
    <property type="match status" value="1"/>
</dbReference>
<evidence type="ECO:0000256" key="3">
    <source>
        <dbReference type="ARBA" id="ARBA00022692"/>
    </source>
</evidence>
<keyword evidence="5 7" id="KW-0472">Membrane</keyword>
<feature type="transmembrane region" description="Helical" evidence="7">
    <location>
        <begin position="192"/>
        <end position="214"/>
    </location>
</feature>
<evidence type="ECO:0000256" key="6">
    <source>
        <dbReference type="ARBA" id="ARBA00023315"/>
    </source>
</evidence>
<evidence type="ECO:0000256" key="1">
    <source>
        <dbReference type="ARBA" id="ARBA00004141"/>
    </source>
</evidence>
<name>A0ABM0MTK1_SACKO</name>
<evidence type="ECO:0000256" key="2">
    <source>
        <dbReference type="ARBA" id="ARBA00022679"/>
    </source>
</evidence>